<evidence type="ECO:0000256" key="1">
    <source>
        <dbReference type="SAM" id="MobiDB-lite"/>
    </source>
</evidence>
<reference evidence="3" key="1">
    <citation type="journal article" date="2014" name="Proc. Natl. Acad. Sci. U.S.A.">
        <title>Extensive sampling of basidiomycete genomes demonstrates inadequacy of the white-rot/brown-rot paradigm for wood decay fungi.</title>
        <authorList>
            <person name="Riley R."/>
            <person name="Salamov A.A."/>
            <person name="Brown D.W."/>
            <person name="Nagy L.G."/>
            <person name="Floudas D."/>
            <person name="Held B.W."/>
            <person name="Levasseur A."/>
            <person name="Lombard V."/>
            <person name="Morin E."/>
            <person name="Otillar R."/>
            <person name="Lindquist E.A."/>
            <person name="Sun H."/>
            <person name="LaButti K.M."/>
            <person name="Schmutz J."/>
            <person name="Jabbour D."/>
            <person name="Luo H."/>
            <person name="Baker S.E."/>
            <person name="Pisabarro A.G."/>
            <person name="Walton J.D."/>
            <person name="Blanchette R.A."/>
            <person name="Henrissat B."/>
            <person name="Martin F."/>
            <person name="Cullen D."/>
            <person name="Hibbett D.S."/>
            <person name="Grigoriev I.V."/>
        </authorList>
    </citation>
    <scope>NUCLEOTIDE SEQUENCE [LARGE SCALE GENOMIC DNA]</scope>
    <source>
        <strain evidence="3">CBS 339.88</strain>
    </source>
</reference>
<protein>
    <submittedName>
        <fullName evidence="2">Uncharacterized protein</fullName>
    </submittedName>
</protein>
<accession>A0A067T2I7</accession>
<keyword evidence="3" id="KW-1185">Reference proteome</keyword>
<gene>
    <name evidence="2" type="ORF">GALMADRAFT_210486</name>
</gene>
<dbReference type="EMBL" id="KL142378">
    <property type="protein sequence ID" value="KDR76512.1"/>
    <property type="molecule type" value="Genomic_DNA"/>
</dbReference>
<evidence type="ECO:0000313" key="3">
    <source>
        <dbReference type="Proteomes" id="UP000027222"/>
    </source>
</evidence>
<proteinExistence type="predicted"/>
<sequence length="149" mass="17043">MAHWWRGIRKNEKTQATGGGEAIKGTMGEGQTTTNKDSNLNGTSWGATDAMMLSMQIEARGSEERNGRDIKWKERKEGWGWGWMRGWMPAKGHWNAIGGVGWRVRSYAKRSTRRRRWITLGFGEDVGVKTGEPRGRKDDGRQREEVQYD</sequence>
<dbReference type="AlphaFoldDB" id="A0A067T2I7"/>
<feature type="compositionally biased region" description="Basic and acidic residues" evidence="1">
    <location>
        <begin position="131"/>
        <end position="149"/>
    </location>
</feature>
<feature type="region of interest" description="Disordered" evidence="1">
    <location>
        <begin position="125"/>
        <end position="149"/>
    </location>
</feature>
<organism evidence="2 3">
    <name type="scientific">Galerina marginata (strain CBS 339.88)</name>
    <dbReference type="NCBI Taxonomy" id="685588"/>
    <lineage>
        <taxon>Eukaryota</taxon>
        <taxon>Fungi</taxon>
        <taxon>Dikarya</taxon>
        <taxon>Basidiomycota</taxon>
        <taxon>Agaricomycotina</taxon>
        <taxon>Agaricomycetes</taxon>
        <taxon>Agaricomycetidae</taxon>
        <taxon>Agaricales</taxon>
        <taxon>Agaricineae</taxon>
        <taxon>Strophariaceae</taxon>
        <taxon>Galerina</taxon>
    </lineage>
</organism>
<dbReference type="Proteomes" id="UP000027222">
    <property type="component" value="Unassembled WGS sequence"/>
</dbReference>
<feature type="compositionally biased region" description="Polar residues" evidence="1">
    <location>
        <begin position="29"/>
        <end position="45"/>
    </location>
</feature>
<name>A0A067T2I7_GALM3</name>
<evidence type="ECO:0000313" key="2">
    <source>
        <dbReference type="EMBL" id="KDR76512.1"/>
    </source>
</evidence>
<feature type="region of interest" description="Disordered" evidence="1">
    <location>
        <begin position="1"/>
        <end position="45"/>
    </location>
</feature>
<dbReference type="HOGENOM" id="CLU_1749775_0_0_1"/>